<feature type="binding site" evidence="5">
    <location>
        <begin position="176"/>
        <end position="178"/>
    </location>
    <ligand>
        <name>ATP</name>
        <dbReference type="ChEBI" id="CHEBI:30616"/>
    </ligand>
</feature>
<name>A0A7J3M221_ARCFL</name>
<feature type="binding site" evidence="5">
    <location>
        <position position="37"/>
    </location>
    <ligand>
        <name>ATP</name>
        <dbReference type="ChEBI" id="CHEBI:30616"/>
    </ligand>
</feature>
<dbReference type="HAMAP" id="MF_02224">
    <property type="entry name" value="PPS"/>
    <property type="match status" value="1"/>
</dbReference>
<comment type="similarity">
    <text evidence="5">Belongs to the archaeal phosphopantothenate synthetase family.</text>
</comment>
<dbReference type="EC" id="6.3.2.36" evidence="5"/>
<evidence type="ECO:0000256" key="4">
    <source>
        <dbReference type="ARBA" id="ARBA00022993"/>
    </source>
</evidence>
<dbReference type="AlphaFoldDB" id="A0A7J3M221"/>
<keyword evidence="1 5" id="KW-0436">Ligase</keyword>
<dbReference type="NCBIfam" id="NF010324">
    <property type="entry name" value="PRK13761.1"/>
    <property type="match status" value="1"/>
</dbReference>
<dbReference type="EMBL" id="DSYZ01000083">
    <property type="protein sequence ID" value="HGT82839.1"/>
    <property type="molecule type" value="Genomic_DNA"/>
</dbReference>
<reference evidence="6" key="1">
    <citation type="journal article" date="2020" name="mSystems">
        <title>Genome- and Community-Level Interaction Insights into Carbon Utilization and Element Cycling Functions of Hydrothermarchaeota in Hydrothermal Sediment.</title>
        <authorList>
            <person name="Zhou Z."/>
            <person name="Liu Y."/>
            <person name="Xu W."/>
            <person name="Pan J."/>
            <person name="Luo Z.H."/>
            <person name="Li M."/>
        </authorList>
    </citation>
    <scope>NUCLEOTIDE SEQUENCE [LARGE SCALE GENOMIC DNA]</scope>
    <source>
        <strain evidence="6">SpSt-587</strain>
    </source>
</reference>
<comment type="caution">
    <text evidence="6">The sequence shown here is derived from an EMBL/GenBank/DDBJ whole genome shotgun (WGS) entry which is preliminary data.</text>
</comment>
<evidence type="ECO:0000256" key="2">
    <source>
        <dbReference type="ARBA" id="ARBA00022741"/>
    </source>
</evidence>
<keyword evidence="4 5" id="KW-0173">Coenzyme A biosynthesis</keyword>
<evidence type="ECO:0000256" key="1">
    <source>
        <dbReference type="ARBA" id="ARBA00022598"/>
    </source>
</evidence>
<dbReference type="PANTHER" id="PTHR40695">
    <property type="entry name" value="4-PHOSPHOPANTOATE--BETA-ALANINE LIGASE"/>
    <property type="match status" value="1"/>
</dbReference>
<proteinExistence type="inferred from homology"/>
<dbReference type="Gene3D" id="3.40.50.12640">
    <property type="entry name" value="Phosphopantoate/pantothenate synthetase"/>
    <property type="match status" value="1"/>
</dbReference>
<dbReference type="GO" id="GO:0015937">
    <property type="term" value="P:coenzyme A biosynthetic process"/>
    <property type="evidence" value="ECO:0007669"/>
    <property type="project" value="UniProtKB-UniRule"/>
</dbReference>
<comment type="catalytic activity">
    <reaction evidence="5">
        <text>(R)-4-phosphopantoate + beta-alanine + ATP = (R)-4'-phosphopantothenate + AMP + diphosphate + H(+)</text>
        <dbReference type="Rhea" id="RHEA:27930"/>
        <dbReference type="ChEBI" id="CHEBI:10986"/>
        <dbReference type="ChEBI" id="CHEBI:15378"/>
        <dbReference type="ChEBI" id="CHEBI:30616"/>
        <dbReference type="ChEBI" id="CHEBI:33019"/>
        <dbReference type="ChEBI" id="CHEBI:57966"/>
        <dbReference type="ChEBI" id="CHEBI:61294"/>
        <dbReference type="ChEBI" id="CHEBI:456215"/>
        <dbReference type="EC" id="6.3.2.36"/>
    </reaction>
</comment>
<evidence type="ECO:0000256" key="5">
    <source>
        <dbReference type="HAMAP-Rule" id="MF_02224"/>
    </source>
</evidence>
<keyword evidence="3 5" id="KW-0067">ATP-binding</keyword>
<evidence type="ECO:0000256" key="3">
    <source>
        <dbReference type="ARBA" id="ARBA00022840"/>
    </source>
</evidence>
<organism evidence="6">
    <name type="scientific">Archaeoglobus fulgidus</name>
    <dbReference type="NCBI Taxonomy" id="2234"/>
    <lineage>
        <taxon>Archaea</taxon>
        <taxon>Methanobacteriati</taxon>
        <taxon>Methanobacteriota</taxon>
        <taxon>Archaeoglobi</taxon>
        <taxon>Archaeoglobales</taxon>
        <taxon>Archaeoglobaceae</taxon>
        <taxon>Archaeoglobus</taxon>
    </lineage>
</organism>
<evidence type="ECO:0000313" key="6">
    <source>
        <dbReference type="EMBL" id="HGT82839.1"/>
    </source>
</evidence>
<feature type="binding site" evidence="5">
    <location>
        <begin position="194"/>
        <end position="195"/>
    </location>
    <ligand>
        <name>ATP</name>
        <dbReference type="ChEBI" id="CHEBI:30616"/>
    </ligand>
</feature>
<dbReference type="Pfam" id="PF02006">
    <property type="entry name" value="PPS_PS"/>
    <property type="match status" value="1"/>
</dbReference>
<accession>A0A7J3M221</accession>
<comment type="subunit">
    <text evidence="5">Homodimer.</text>
</comment>
<keyword evidence="2 5" id="KW-0547">Nucleotide-binding</keyword>
<dbReference type="GO" id="GO:0005524">
    <property type="term" value="F:ATP binding"/>
    <property type="evidence" value="ECO:0007669"/>
    <property type="project" value="UniProtKB-KW"/>
</dbReference>
<gene>
    <name evidence="6" type="ORF">ENT52_03835</name>
</gene>
<comment type="function">
    <text evidence="5">Catalyzes the condensation of (R)-4-phosphopantoate and beta-alanine to 4'-phosphopantothenate in the CoA biosynthesis pathway.</text>
</comment>
<feature type="binding site" evidence="5">
    <location>
        <position position="15"/>
    </location>
    <ligand>
        <name>ATP</name>
        <dbReference type="ChEBI" id="CHEBI:30616"/>
    </ligand>
</feature>
<dbReference type="InterPro" id="IPR002855">
    <property type="entry name" value="PPS/PS"/>
</dbReference>
<dbReference type="UniPathway" id="UPA00241"/>
<sequence>MIPKNHPRYESLVTREKLVEGFKLGITAIQGLIAHGRGEAFDYILGERSNEFALKAEKVATATLLLAKHPVISVNGNTAVLVAESIKELAKLVNAKIEINVFHFSRERVAKMAQYLSQFGIEALCGCDAELKGLSSARRIVDSRGILIADVVLVPLEDGDRCEILKKHGKKVIAIDLNPLSRTARMADVTIVDNITRAIPRMVEFAKEMRNLSKDELEAIVNGYDNKATLREAIDGIIAYLENMKKVL</sequence>
<dbReference type="PIRSF" id="PIRSF004853">
    <property type="entry name" value="UCP004853"/>
    <property type="match status" value="1"/>
</dbReference>
<dbReference type="GO" id="GO:0016881">
    <property type="term" value="F:acid-amino acid ligase activity"/>
    <property type="evidence" value="ECO:0007669"/>
    <property type="project" value="UniProtKB-UniRule"/>
</dbReference>
<dbReference type="PANTHER" id="PTHR40695:SF1">
    <property type="entry name" value="4-PHOSPHOPANTOATE--BETA-ALANINE LIGASE"/>
    <property type="match status" value="1"/>
</dbReference>
<dbReference type="InterPro" id="IPR038138">
    <property type="entry name" value="PPS/PS_sf"/>
</dbReference>
<dbReference type="NCBIfam" id="NF041123">
    <property type="entry name" value="phpantohe_syn_Arch"/>
    <property type="match status" value="1"/>
</dbReference>
<protein>
    <recommendedName>
        <fullName evidence="5">4-phosphopantoate--beta-alanine ligase</fullName>
        <ecNumber evidence="5">6.3.2.36</ecNumber>
    </recommendedName>
    <alternativeName>
        <fullName evidence="5">Phosphopantothenate synthetase</fullName>
        <shortName evidence="5">PPS</shortName>
    </alternativeName>
</protein>
<comment type="pathway">
    <text evidence="5">Cofactor biosynthesis; coenzyme A biosynthesis.</text>
</comment>
<feature type="binding site" evidence="5">
    <location>
        <begin position="182"/>
        <end position="183"/>
    </location>
    <ligand>
        <name>ATP</name>
        <dbReference type="ChEBI" id="CHEBI:30616"/>
    </ligand>
</feature>